<dbReference type="InterPro" id="IPR003714">
    <property type="entry name" value="PhoH"/>
</dbReference>
<evidence type="ECO:0000313" key="7">
    <source>
        <dbReference type="Proteomes" id="UP000004169"/>
    </source>
</evidence>
<gene>
    <name evidence="6" type="primary">phoH</name>
    <name evidence="6" type="ORF">PHAMO_80100</name>
</gene>
<name>H8FY71_MAGML</name>
<evidence type="ECO:0000256" key="1">
    <source>
        <dbReference type="ARBA" id="ARBA00010393"/>
    </source>
</evidence>
<evidence type="ECO:0000256" key="2">
    <source>
        <dbReference type="ARBA" id="ARBA00022741"/>
    </source>
</evidence>
<dbReference type="Proteomes" id="UP000004169">
    <property type="component" value="Unassembled WGS sequence"/>
</dbReference>
<keyword evidence="3" id="KW-0067">ATP-binding</keyword>
<proteinExistence type="inferred from homology"/>
<protein>
    <submittedName>
        <fullName evidence="6">PhoH-like protein</fullName>
    </submittedName>
</protein>
<evidence type="ECO:0000313" key="6">
    <source>
        <dbReference type="EMBL" id="CCG43309.1"/>
    </source>
</evidence>
<evidence type="ECO:0000256" key="3">
    <source>
        <dbReference type="ARBA" id="ARBA00022840"/>
    </source>
</evidence>
<dbReference type="AlphaFoldDB" id="H8FY71"/>
<dbReference type="GO" id="GO:0005524">
    <property type="term" value="F:ATP binding"/>
    <property type="evidence" value="ECO:0007669"/>
    <property type="project" value="UniProtKB-KW"/>
</dbReference>
<dbReference type="STRING" id="1150626.PHAMO_80100"/>
<feature type="region of interest" description="Disordered" evidence="4">
    <location>
        <begin position="1"/>
        <end position="40"/>
    </location>
</feature>
<feature type="compositionally biased region" description="Basic and acidic residues" evidence="4">
    <location>
        <begin position="7"/>
        <end position="16"/>
    </location>
</feature>
<dbReference type="EMBL" id="CAHP01000060">
    <property type="protein sequence ID" value="CCG43309.1"/>
    <property type="molecule type" value="Genomic_DNA"/>
</dbReference>
<feature type="domain" description="PhoH-like protein" evidence="5">
    <location>
        <begin position="51"/>
        <end position="250"/>
    </location>
</feature>
<dbReference type="SUPFAM" id="SSF52540">
    <property type="entry name" value="P-loop containing nucleoside triphosphate hydrolases"/>
    <property type="match status" value="1"/>
</dbReference>
<dbReference type="Pfam" id="PF02562">
    <property type="entry name" value="PhoH"/>
    <property type="match status" value="1"/>
</dbReference>
<sequence>MGQKPSLNDRGKEMKQRQAAPRGKNGRGLPPLSFEDMPAPPVRASKKPFGAMNEAQGHYLSTIDVNTIAFGLGPAGTGKTYCSVGAAAEAFRAGETRKLIFTRPAVEAAEESMGYLPGELDEKFAPYFAPVREVLNERLGQSRVDYEIQAGKIVALPLPFMRGHTFKDAWVIFDEAQNATPSQMKLFLTRIGEPVKVIIEGDLDQMDIEGPSGLEDAIRRLRHIKGVGAYEFTEDDIVRSGFCREIVKAYRKAA</sequence>
<evidence type="ECO:0000256" key="4">
    <source>
        <dbReference type="SAM" id="MobiDB-lite"/>
    </source>
</evidence>
<dbReference type="InterPro" id="IPR051451">
    <property type="entry name" value="PhoH2-like"/>
</dbReference>
<keyword evidence="7" id="KW-1185">Reference proteome</keyword>
<dbReference type="GO" id="GO:0005829">
    <property type="term" value="C:cytosol"/>
    <property type="evidence" value="ECO:0007669"/>
    <property type="project" value="TreeGrafter"/>
</dbReference>
<accession>H8FY71</accession>
<dbReference type="OrthoDB" id="9805148at2"/>
<dbReference type="PANTHER" id="PTHR30473:SF3">
    <property type="entry name" value="PROTEIN PHOH"/>
    <property type="match status" value="1"/>
</dbReference>
<comment type="similarity">
    <text evidence="1">Belongs to the PhoH family.</text>
</comment>
<dbReference type="InterPro" id="IPR027417">
    <property type="entry name" value="P-loop_NTPase"/>
</dbReference>
<evidence type="ECO:0000259" key="5">
    <source>
        <dbReference type="Pfam" id="PF02562"/>
    </source>
</evidence>
<dbReference type="PANTHER" id="PTHR30473">
    <property type="entry name" value="PROTEIN PHOH"/>
    <property type="match status" value="1"/>
</dbReference>
<comment type="caution">
    <text evidence="6">The sequence shown here is derived from an EMBL/GenBank/DDBJ whole genome shotgun (WGS) entry which is preliminary data.</text>
</comment>
<keyword evidence="2" id="KW-0547">Nucleotide-binding</keyword>
<organism evidence="6 7">
    <name type="scientific">Magnetospirillum molischianum DSM 120</name>
    <dbReference type="NCBI Taxonomy" id="1150626"/>
    <lineage>
        <taxon>Bacteria</taxon>
        <taxon>Pseudomonadati</taxon>
        <taxon>Pseudomonadota</taxon>
        <taxon>Alphaproteobacteria</taxon>
        <taxon>Rhodospirillales</taxon>
        <taxon>Rhodospirillaceae</taxon>
        <taxon>Magnetospirillum</taxon>
    </lineage>
</organism>
<reference evidence="6 7" key="1">
    <citation type="journal article" date="2012" name="J. Bacteriol.">
        <title>Draft Genome Sequence of the Purple Photosynthetic Bacterium Phaeospirillum molischianum DSM120, a Particularly Versatile Bacterium.</title>
        <authorList>
            <person name="Duquesne K."/>
            <person name="Prima V."/>
            <person name="Ji B."/>
            <person name="Rouy Z."/>
            <person name="Medigue C."/>
            <person name="Talla E."/>
            <person name="Sturgis J.N."/>
        </authorList>
    </citation>
    <scope>NUCLEOTIDE SEQUENCE [LARGE SCALE GENOMIC DNA]</scope>
    <source>
        <strain evidence="7">DSM120</strain>
    </source>
</reference>
<dbReference type="Gene3D" id="3.40.50.300">
    <property type="entry name" value="P-loop containing nucleotide triphosphate hydrolases"/>
    <property type="match status" value="1"/>
</dbReference>
<dbReference type="eggNOG" id="COG1702">
    <property type="taxonomic scope" value="Bacteria"/>
</dbReference>